<dbReference type="RefSeq" id="WP_345479259.1">
    <property type="nucleotide sequence ID" value="NZ_BAABLP010000001.1"/>
</dbReference>
<dbReference type="InterPro" id="IPR001110">
    <property type="entry name" value="UPF0012_CS"/>
</dbReference>
<organism evidence="3 4">
    <name type="scientific">Amnibacterium soli</name>
    <dbReference type="NCBI Taxonomy" id="1282736"/>
    <lineage>
        <taxon>Bacteria</taxon>
        <taxon>Bacillati</taxon>
        <taxon>Actinomycetota</taxon>
        <taxon>Actinomycetes</taxon>
        <taxon>Micrococcales</taxon>
        <taxon>Microbacteriaceae</taxon>
        <taxon>Amnibacterium</taxon>
    </lineage>
</organism>
<sequence length="263" mass="27915">MVRIAVAQFAPGADGEANLAAVRRLVVEAGRQGAALVVLPEYSSFFEHRMGPRFVEHAQPLDGPFTAAVWAAAAEAGLVAVFGLVETGDGERFRNAAVAVSGDGVLAVYRKTHLYDAFGAHESEWVEPGALEPPQTFLVDGLRVGLQTCYDLRFPEVTRVLADADVDLVAVPADWVPGEGKVHHWRTLLTARAIENTAFVAAAGQVPPEGVGTSLVLDPAGAVLAELGEEPGLALADLDPERLRAVRAANPSLALRRYTVLPR</sequence>
<accession>A0ABP8YSG7</accession>
<dbReference type="PANTHER" id="PTHR23088">
    <property type="entry name" value="NITRILASE-RELATED"/>
    <property type="match status" value="1"/>
</dbReference>
<protein>
    <submittedName>
        <fullName evidence="3">Carbon-nitrogen hydrolase family protein</fullName>
    </submittedName>
</protein>
<dbReference type="Gene3D" id="3.60.110.10">
    <property type="entry name" value="Carbon-nitrogen hydrolase"/>
    <property type="match status" value="1"/>
</dbReference>
<dbReference type="CDD" id="cd07581">
    <property type="entry name" value="nitrilase_3"/>
    <property type="match status" value="1"/>
</dbReference>
<keyword evidence="3" id="KW-0378">Hydrolase</keyword>
<dbReference type="InterPro" id="IPR003010">
    <property type="entry name" value="C-N_Hydrolase"/>
</dbReference>
<dbReference type="PROSITE" id="PS50263">
    <property type="entry name" value="CN_HYDROLASE"/>
    <property type="match status" value="1"/>
</dbReference>
<dbReference type="GO" id="GO:0016787">
    <property type="term" value="F:hydrolase activity"/>
    <property type="evidence" value="ECO:0007669"/>
    <property type="project" value="UniProtKB-KW"/>
</dbReference>
<comment type="similarity">
    <text evidence="1">Belongs to the carbon-nitrogen hydrolase superfamily. NIT1/NIT2 family.</text>
</comment>
<dbReference type="SUPFAM" id="SSF56317">
    <property type="entry name" value="Carbon-nitrogen hydrolase"/>
    <property type="match status" value="1"/>
</dbReference>
<evidence type="ECO:0000256" key="1">
    <source>
        <dbReference type="ARBA" id="ARBA00010613"/>
    </source>
</evidence>
<evidence type="ECO:0000313" key="3">
    <source>
        <dbReference type="EMBL" id="GAA4737022.1"/>
    </source>
</evidence>
<dbReference type="EMBL" id="BAABLP010000001">
    <property type="protein sequence ID" value="GAA4737022.1"/>
    <property type="molecule type" value="Genomic_DNA"/>
</dbReference>
<dbReference type="Pfam" id="PF00795">
    <property type="entry name" value="CN_hydrolase"/>
    <property type="match status" value="1"/>
</dbReference>
<reference evidence="4" key="1">
    <citation type="journal article" date="2019" name="Int. J. Syst. Evol. Microbiol.">
        <title>The Global Catalogue of Microorganisms (GCM) 10K type strain sequencing project: providing services to taxonomists for standard genome sequencing and annotation.</title>
        <authorList>
            <consortium name="The Broad Institute Genomics Platform"/>
            <consortium name="The Broad Institute Genome Sequencing Center for Infectious Disease"/>
            <person name="Wu L."/>
            <person name="Ma J."/>
        </authorList>
    </citation>
    <scope>NUCLEOTIDE SEQUENCE [LARGE SCALE GENOMIC DNA]</scope>
    <source>
        <strain evidence="4">JCM 19015</strain>
    </source>
</reference>
<feature type="domain" description="CN hydrolase" evidence="2">
    <location>
        <begin position="2"/>
        <end position="240"/>
    </location>
</feature>
<dbReference type="PANTHER" id="PTHR23088:SF27">
    <property type="entry name" value="DEAMINATED GLUTATHIONE AMIDASE"/>
    <property type="match status" value="1"/>
</dbReference>
<evidence type="ECO:0000259" key="2">
    <source>
        <dbReference type="PROSITE" id="PS50263"/>
    </source>
</evidence>
<dbReference type="PROSITE" id="PS01227">
    <property type="entry name" value="UPF0012"/>
    <property type="match status" value="1"/>
</dbReference>
<dbReference type="InterPro" id="IPR036526">
    <property type="entry name" value="C-N_Hydrolase_sf"/>
</dbReference>
<evidence type="ECO:0000313" key="4">
    <source>
        <dbReference type="Proteomes" id="UP001500121"/>
    </source>
</evidence>
<gene>
    <name evidence="3" type="ORF">GCM10025783_04130</name>
</gene>
<dbReference type="Proteomes" id="UP001500121">
    <property type="component" value="Unassembled WGS sequence"/>
</dbReference>
<comment type="caution">
    <text evidence="3">The sequence shown here is derived from an EMBL/GenBank/DDBJ whole genome shotgun (WGS) entry which is preliminary data.</text>
</comment>
<proteinExistence type="inferred from homology"/>
<keyword evidence="4" id="KW-1185">Reference proteome</keyword>
<name>A0ABP8YSG7_9MICO</name>